<sequence>MLREFLDKGVVSALDRAAHVQAPVVVKYADWLRDRHPEETPEQIVRRLERQYLIAVTASGVGVGLSAAVPGVGTVVALFATGADTLVFLEASSVLTTGAAAIYEISPQDVLDKHLVSAVVLGQAGTKALGRTAGHTAGKWVDAVGNWIPGLNRMDDSAMKRFLVQFVVKRSVLMFGKVIPAGIGAVIGGVGNNALGRTVIANLHSTLGPSPATAAVAPATV</sequence>
<dbReference type="EMBL" id="LR215973">
    <property type="protein sequence ID" value="VFB00282.1"/>
    <property type="molecule type" value="Genomic_DNA"/>
</dbReference>
<evidence type="ECO:0008006" key="3">
    <source>
        <dbReference type="Google" id="ProtNLM"/>
    </source>
</evidence>
<reference evidence="1 2" key="1">
    <citation type="submission" date="2019-02" db="EMBL/GenBank/DDBJ databases">
        <authorList>
            <consortium name="Pathogen Informatics"/>
        </authorList>
    </citation>
    <scope>NUCLEOTIDE SEQUENCE [LARGE SCALE GENOMIC DNA]</scope>
    <source>
        <strain evidence="1 2">3012STDY6756504</strain>
    </source>
</reference>
<dbReference type="RefSeq" id="WP_130918196.1">
    <property type="nucleotide sequence ID" value="NZ_LR215973.1"/>
</dbReference>
<organism evidence="1 2">
    <name type="scientific">Nocardia cyriacigeorgica</name>
    <dbReference type="NCBI Taxonomy" id="135487"/>
    <lineage>
        <taxon>Bacteria</taxon>
        <taxon>Bacillati</taxon>
        <taxon>Actinomycetota</taxon>
        <taxon>Actinomycetes</taxon>
        <taxon>Mycobacteriales</taxon>
        <taxon>Nocardiaceae</taxon>
        <taxon>Nocardia</taxon>
    </lineage>
</organism>
<accession>A0A4U8W2Z0</accession>
<evidence type="ECO:0000313" key="2">
    <source>
        <dbReference type="Proteomes" id="UP000290439"/>
    </source>
</evidence>
<proteinExistence type="predicted"/>
<protein>
    <recommendedName>
        <fullName evidence="3">EcsC family protein</fullName>
    </recommendedName>
</protein>
<dbReference type="Proteomes" id="UP000290439">
    <property type="component" value="Chromosome"/>
</dbReference>
<dbReference type="AlphaFoldDB" id="A0A4U8W2Z0"/>
<evidence type="ECO:0000313" key="1">
    <source>
        <dbReference type="EMBL" id="VFB00282.1"/>
    </source>
</evidence>
<name>A0A4U8W2Z0_9NOCA</name>
<gene>
    <name evidence="1" type="ORF">NCTC10797_04077</name>
</gene>